<feature type="domain" description="Major facilitator superfamily (MFS) profile" evidence="7">
    <location>
        <begin position="22"/>
        <end position="404"/>
    </location>
</feature>
<comment type="subcellular location">
    <subcellularLocation>
        <location evidence="1">Cell membrane</location>
        <topology evidence="1">Multi-pass membrane protein</topology>
    </subcellularLocation>
</comment>
<evidence type="ECO:0000256" key="2">
    <source>
        <dbReference type="ARBA" id="ARBA00022475"/>
    </source>
</evidence>
<dbReference type="GO" id="GO:0005886">
    <property type="term" value="C:plasma membrane"/>
    <property type="evidence" value="ECO:0007669"/>
    <property type="project" value="UniProtKB-SubCell"/>
</dbReference>
<keyword evidence="9" id="KW-1185">Reference proteome</keyword>
<evidence type="ECO:0000256" key="3">
    <source>
        <dbReference type="ARBA" id="ARBA00022692"/>
    </source>
</evidence>
<keyword evidence="3 6" id="KW-0812">Transmembrane</keyword>
<comment type="caution">
    <text evidence="8">The sequence shown here is derived from an EMBL/GenBank/DDBJ whole genome shotgun (WGS) entry which is preliminary data.</text>
</comment>
<dbReference type="PANTHER" id="PTHR43124:SF3">
    <property type="entry name" value="CHLORAMPHENICOL EFFLUX PUMP RV0191"/>
    <property type="match status" value="1"/>
</dbReference>
<dbReference type="OrthoDB" id="204820at2157"/>
<name>A0A3N6PEU6_NATCH</name>
<dbReference type="EMBL" id="REGA01000004">
    <property type="protein sequence ID" value="RQG95915.1"/>
    <property type="molecule type" value="Genomic_DNA"/>
</dbReference>
<feature type="transmembrane region" description="Helical" evidence="6">
    <location>
        <begin position="21"/>
        <end position="40"/>
    </location>
</feature>
<dbReference type="RefSeq" id="WP_124194917.1">
    <property type="nucleotide sequence ID" value="NZ_REGA01000004.1"/>
</dbReference>
<feature type="transmembrane region" description="Helical" evidence="6">
    <location>
        <begin position="381"/>
        <end position="399"/>
    </location>
</feature>
<feature type="transmembrane region" description="Helical" evidence="6">
    <location>
        <begin position="176"/>
        <end position="198"/>
    </location>
</feature>
<dbReference type="GO" id="GO:0022857">
    <property type="term" value="F:transmembrane transporter activity"/>
    <property type="evidence" value="ECO:0007669"/>
    <property type="project" value="InterPro"/>
</dbReference>
<feature type="transmembrane region" description="Helical" evidence="6">
    <location>
        <begin position="350"/>
        <end position="369"/>
    </location>
</feature>
<sequence length="404" mass="42904">MDPLSRVRNSVEPLWTDGRGWILFFVSVGWLLTLGTRYAFPALFPQIQTALELDLSTLGALYTLLWATYALGQFPAGYVSDLIGIRRTLGYSTFLSAVALLVIGFVSSLELLAIGMFLFGVTSALYGPSRITIATRIYDDRAGTAIGLTQASGQIGNMTLPALSGFVATVFVWQAGFLYIIPLFVIAGVGIWVVVPSFDDVGDGVDEPAASTDSIREIVAATCFPLSLVLTAILALSMFLIQGVTGFYTVYLVEVKGLAPTTAATVFAFLFAVATAVQPLAGALKDQIGTRSALFIVVGVLSVTLPLVTVATTFPQIVFVTVLLGSMFGASPIALTRLTNALPSEIRGSGLGLLRTGYFLFASAGSFVVGTLADRGLFDESFFLLTILAVVVLVLALFLDRLSR</sequence>
<dbReference type="InterPro" id="IPR050189">
    <property type="entry name" value="MFS_Efflux_Transporters"/>
</dbReference>
<keyword evidence="2" id="KW-1003">Cell membrane</keyword>
<feature type="transmembrane region" description="Helical" evidence="6">
    <location>
        <begin position="218"/>
        <end position="241"/>
    </location>
</feature>
<dbReference type="Gene3D" id="1.20.1250.20">
    <property type="entry name" value="MFS general substrate transporter like domains"/>
    <property type="match status" value="2"/>
</dbReference>
<feature type="transmembrane region" description="Helical" evidence="6">
    <location>
        <begin position="293"/>
        <end position="311"/>
    </location>
</feature>
<evidence type="ECO:0000256" key="6">
    <source>
        <dbReference type="SAM" id="Phobius"/>
    </source>
</evidence>
<feature type="transmembrane region" description="Helical" evidence="6">
    <location>
        <begin position="91"/>
        <end position="119"/>
    </location>
</feature>
<dbReference type="InterPro" id="IPR020846">
    <property type="entry name" value="MFS_dom"/>
</dbReference>
<dbReference type="Proteomes" id="UP000282323">
    <property type="component" value="Unassembled WGS sequence"/>
</dbReference>
<dbReference type="InterPro" id="IPR036259">
    <property type="entry name" value="MFS_trans_sf"/>
</dbReference>
<reference evidence="8 9" key="1">
    <citation type="submission" date="2018-10" db="EMBL/GenBank/DDBJ databases">
        <title>Natrarchaeobius chitinivorans gen. nov., sp. nov., and Natrarchaeobius haloalkaliphilus sp. nov., alkaliphilic, chitin-utilizing haloarchaea from hypersaline alkaline lakes.</title>
        <authorList>
            <person name="Sorokin D.Y."/>
            <person name="Elcheninov A.G."/>
            <person name="Kostrikina N.A."/>
            <person name="Bale N.J."/>
            <person name="Sinninghe Damste J.S."/>
            <person name="Khijniak T.V."/>
            <person name="Kublanov I.V."/>
            <person name="Toshchakov S.V."/>
        </authorList>
    </citation>
    <scope>NUCLEOTIDE SEQUENCE [LARGE SCALE GENOMIC DNA]</scope>
    <source>
        <strain evidence="8 9">AArcht4T</strain>
    </source>
</reference>
<feature type="transmembrane region" description="Helical" evidence="6">
    <location>
        <begin position="261"/>
        <end position="281"/>
    </location>
</feature>
<keyword evidence="4 6" id="KW-1133">Transmembrane helix</keyword>
<organism evidence="8 9">
    <name type="scientific">Natrarchaeobius chitinivorans</name>
    <dbReference type="NCBI Taxonomy" id="1679083"/>
    <lineage>
        <taxon>Archaea</taxon>
        <taxon>Methanobacteriati</taxon>
        <taxon>Methanobacteriota</taxon>
        <taxon>Stenosarchaea group</taxon>
        <taxon>Halobacteria</taxon>
        <taxon>Halobacteriales</taxon>
        <taxon>Natrialbaceae</taxon>
        <taxon>Natrarchaeobius</taxon>
    </lineage>
</organism>
<evidence type="ECO:0000256" key="5">
    <source>
        <dbReference type="ARBA" id="ARBA00023136"/>
    </source>
</evidence>
<dbReference type="PANTHER" id="PTHR43124">
    <property type="entry name" value="PURINE EFFLUX PUMP PBUE"/>
    <property type="match status" value="1"/>
</dbReference>
<gene>
    <name evidence="8" type="ORF">EA473_06965</name>
</gene>
<dbReference type="InterPro" id="IPR011701">
    <property type="entry name" value="MFS"/>
</dbReference>
<proteinExistence type="predicted"/>
<evidence type="ECO:0000256" key="1">
    <source>
        <dbReference type="ARBA" id="ARBA00004651"/>
    </source>
</evidence>
<dbReference type="Pfam" id="PF07690">
    <property type="entry name" value="MFS_1"/>
    <property type="match status" value="1"/>
</dbReference>
<accession>A0A3N6PEU6</accession>
<dbReference type="SUPFAM" id="SSF103473">
    <property type="entry name" value="MFS general substrate transporter"/>
    <property type="match status" value="1"/>
</dbReference>
<dbReference type="AlphaFoldDB" id="A0A3N6PEU6"/>
<evidence type="ECO:0000313" key="9">
    <source>
        <dbReference type="Proteomes" id="UP000282323"/>
    </source>
</evidence>
<evidence type="ECO:0000313" key="8">
    <source>
        <dbReference type="EMBL" id="RQG95915.1"/>
    </source>
</evidence>
<protein>
    <submittedName>
        <fullName evidence="8">MFS transporter</fullName>
    </submittedName>
</protein>
<dbReference type="PROSITE" id="PS50850">
    <property type="entry name" value="MFS"/>
    <property type="match status" value="1"/>
</dbReference>
<feature type="transmembrane region" description="Helical" evidence="6">
    <location>
        <begin position="317"/>
        <end position="338"/>
    </location>
</feature>
<evidence type="ECO:0000259" key="7">
    <source>
        <dbReference type="PROSITE" id="PS50850"/>
    </source>
</evidence>
<evidence type="ECO:0000256" key="4">
    <source>
        <dbReference type="ARBA" id="ARBA00022989"/>
    </source>
</evidence>
<feature type="transmembrane region" description="Helical" evidence="6">
    <location>
        <begin position="60"/>
        <end position="79"/>
    </location>
</feature>
<keyword evidence="5 6" id="KW-0472">Membrane</keyword>